<dbReference type="InterPro" id="IPR002659">
    <property type="entry name" value="Glyco_trans_31"/>
</dbReference>
<comment type="similarity">
    <text evidence="2 10">Belongs to the glycosyltransferase 31 family.</text>
</comment>
<keyword evidence="8 10" id="KW-0333">Golgi apparatus</keyword>
<dbReference type="GO" id="GO:0016758">
    <property type="term" value="F:hexosyltransferase activity"/>
    <property type="evidence" value="ECO:0007669"/>
    <property type="project" value="InterPro"/>
</dbReference>
<dbReference type="CTD" id="6758690"/>
<dbReference type="OrthoDB" id="2139606at2759"/>
<dbReference type="EMBL" id="DS985263">
    <property type="protein sequence ID" value="EDV20038.1"/>
    <property type="molecule type" value="Genomic_DNA"/>
</dbReference>
<evidence type="ECO:0000313" key="11">
    <source>
        <dbReference type="EMBL" id="EDV20038.1"/>
    </source>
</evidence>
<dbReference type="PANTHER" id="PTHR11214">
    <property type="entry name" value="BETA-1,3-N-ACETYLGLUCOSAMINYLTRANSFERASE"/>
    <property type="match status" value="1"/>
</dbReference>
<dbReference type="Pfam" id="PF01762">
    <property type="entry name" value="Galactosyl_T"/>
    <property type="match status" value="1"/>
</dbReference>
<evidence type="ECO:0000256" key="7">
    <source>
        <dbReference type="ARBA" id="ARBA00022989"/>
    </source>
</evidence>
<dbReference type="GO" id="GO:0000139">
    <property type="term" value="C:Golgi membrane"/>
    <property type="evidence" value="ECO:0000318"/>
    <property type="project" value="GO_Central"/>
</dbReference>
<keyword evidence="7" id="KW-1133">Transmembrane helix</keyword>
<evidence type="ECO:0000256" key="4">
    <source>
        <dbReference type="ARBA" id="ARBA00022679"/>
    </source>
</evidence>
<dbReference type="PANTHER" id="PTHR11214:SF365">
    <property type="entry name" value="HEXOSYLTRANSFERASE"/>
    <property type="match status" value="1"/>
</dbReference>
<keyword evidence="5" id="KW-0812">Transmembrane</keyword>
<sequence>VMIHSHVKHFIRRKAIRNSWGNTSTIPFPIGRMQKSSWRVLFILGLSFNATEDQLVRQEAKRHGDMILLDIYEERESTTLKTLLAMYWFFVQCPSTTFYLKCQDDVFINPYSLIRYIIYLTTGKMTRGVYAGQVSPSGLTPRTDHGETLAVLAKEYPDVYIPDYCLGFAYLMSRDVVSTLLQTVEHVQMITTADDIYIGVLAFKANIRPRH</sequence>
<dbReference type="OMA" id="LLAMYWF"/>
<keyword evidence="6" id="KW-0735">Signal-anchor</keyword>
<dbReference type="STRING" id="10228.B3SB34"/>
<dbReference type="Proteomes" id="UP000009022">
    <property type="component" value="Unassembled WGS sequence"/>
</dbReference>
<dbReference type="InParanoid" id="B3SB34"/>
<evidence type="ECO:0000256" key="10">
    <source>
        <dbReference type="RuleBase" id="RU363063"/>
    </source>
</evidence>
<feature type="non-terminal residue" evidence="11">
    <location>
        <position position="1"/>
    </location>
</feature>
<organism evidence="11 12">
    <name type="scientific">Trichoplax adhaerens</name>
    <name type="common">Trichoplax reptans</name>
    <dbReference type="NCBI Taxonomy" id="10228"/>
    <lineage>
        <taxon>Eukaryota</taxon>
        <taxon>Metazoa</taxon>
        <taxon>Placozoa</taxon>
        <taxon>Uniplacotomia</taxon>
        <taxon>Trichoplacea</taxon>
        <taxon>Trichoplacidae</taxon>
        <taxon>Trichoplax</taxon>
    </lineage>
</organism>
<dbReference type="AlphaFoldDB" id="B3SB34"/>
<evidence type="ECO:0000256" key="3">
    <source>
        <dbReference type="ARBA" id="ARBA00022676"/>
    </source>
</evidence>
<comment type="subcellular location">
    <subcellularLocation>
        <location evidence="1 10">Golgi apparatus membrane</location>
        <topology evidence="1 10">Single-pass type II membrane protein</topology>
    </subcellularLocation>
</comment>
<dbReference type="EC" id="2.4.1.-" evidence="10"/>
<gene>
    <name evidence="11" type="ORF">TRIADDRAFT_16626</name>
</gene>
<protein>
    <recommendedName>
        <fullName evidence="10">Hexosyltransferase</fullName>
        <ecNumber evidence="10">2.4.1.-</ecNumber>
    </recommendedName>
</protein>
<reference evidence="11 12" key="1">
    <citation type="journal article" date="2008" name="Nature">
        <title>The Trichoplax genome and the nature of placozoans.</title>
        <authorList>
            <person name="Srivastava M."/>
            <person name="Begovic E."/>
            <person name="Chapman J."/>
            <person name="Putnam N.H."/>
            <person name="Hellsten U."/>
            <person name="Kawashima T."/>
            <person name="Kuo A."/>
            <person name="Mitros T."/>
            <person name="Salamov A."/>
            <person name="Carpenter M.L."/>
            <person name="Signorovitch A.Y."/>
            <person name="Moreno M.A."/>
            <person name="Kamm K."/>
            <person name="Grimwood J."/>
            <person name="Schmutz J."/>
            <person name="Shapiro H."/>
            <person name="Grigoriev I.V."/>
            <person name="Buss L.W."/>
            <person name="Schierwater B."/>
            <person name="Dellaporta S.L."/>
            <person name="Rokhsar D.S."/>
        </authorList>
    </citation>
    <scope>NUCLEOTIDE SEQUENCE [LARGE SCALE GENOMIC DNA]</scope>
    <source>
        <strain evidence="11 12">Grell-BS-1999</strain>
    </source>
</reference>
<evidence type="ECO:0000256" key="9">
    <source>
        <dbReference type="ARBA" id="ARBA00023136"/>
    </source>
</evidence>
<evidence type="ECO:0000256" key="5">
    <source>
        <dbReference type="ARBA" id="ARBA00022692"/>
    </source>
</evidence>
<feature type="non-terminal residue" evidence="11">
    <location>
        <position position="211"/>
    </location>
</feature>
<keyword evidence="12" id="KW-1185">Reference proteome</keyword>
<name>B3SB34_TRIAD</name>
<dbReference type="HOGENOM" id="CLU_036849_6_1_1"/>
<dbReference type="KEGG" id="tad:TRIADDRAFT_16626"/>
<dbReference type="GO" id="GO:0006493">
    <property type="term" value="P:protein O-linked glycosylation"/>
    <property type="evidence" value="ECO:0000318"/>
    <property type="project" value="GO_Central"/>
</dbReference>
<evidence type="ECO:0000256" key="8">
    <source>
        <dbReference type="ARBA" id="ARBA00023034"/>
    </source>
</evidence>
<accession>B3SB34</accession>
<evidence type="ECO:0000256" key="2">
    <source>
        <dbReference type="ARBA" id="ARBA00008661"/>
    </source>
</evidence>
<dbReference type="GeneID" id="6758690"/>
<proteinExistence type="inferred from homology"/>
<evidence type="ECO:0000256" key="1">
    <source>
        <dbReference type="ARBA" id="ARBA00004323"/>
    </source>
</evidence>
<dbReference type="GO" id="GO:0016757">
    <property type="term" value="F:glycosyltransferase activity"/>
    <property type="evidence" value="ECO:0000318"/>
    <property type="project" value="GO_Central"/>
</dbReference>
<evidence type="ECO:0000256" key="6">
    <source>
        <dbReference type="ARBA" id="ARBA00022968"/>
    </source>
</evidence>
<dbReference type="Gene3D" id="3.90.550.50">
    <property type="match status" value="1"/>
</dbReference>
<keyword evidence="9" id="KW-0472">Membrane</keyword>
<keyword evidence="4" id="KW-0808">Transferase</keyword>
<dbReference type="eggNOG" id="KOG2287">
    <property type="taxonomic scope" value="Eukaryota"/>
</dbReference>
<dbReference type="RefSeq" id="XP_002117422.1">
    <property type="nucleotide sequence ID" value="XM_002117386.1"/>
</dbReference>
<dbReference type="PhylomeDB" id="B3SB34"/>
<keyword evidence="3 10" id="KW-0328">Glycosyltransferase</keyword>
<evidence type="ECO:0000313" key="12">
    <source>
        <dbReference type="Proteomes" id="UP000009022"/>
    </source>
</evidence>